<dbReference type="RefSeq" id="WP_202953404.1">
    <property type="nucleotide sequence ID" value="NZ_JAPCID010000019.1"/>
</dbReference>
<proteinExistence type="predicted"/>
<protein>
    <submittedName>
        <fullName evidence="2">Antibiotic biosynthesis monooxygenase</fullName>
    </submittedName>
</protein>
<name>A0ABT4RKS1_9ACTN</name>
<dbReference type="InterPro" id="IPR007138">
    <property type="entry name" value="ABM_dom"/>
</dbReference>
<keyword evidence="2" id="KW-0503">Monooxygenase</keyword>
<dbReference type="PROSITE" id="PS51725">
    <property type="entry name" value="ABM"/>
    <property type="match status" value="1"/>
</dbReference>
<dbReference type="Pfam" id="PF03992">
    <property type="entry name" value="ABM"/>
    <property type="match status" value="1"/>
</dbReference>
<reference evidence="2" key="1">
    <citation type="submission" date="2022-10" db="EMBL/GenBank/DDBJ databases">
        <title>The WGS of Solirubrobacter sp. CPCC 204708.</title>
        <authorList>
            <person name="Jiang Z."/>
        </authorList>
    </citation>
    <scope>NUCLEOTIDE SEQUENCE</scope>
    <source>
        <strain evidence="2">CPCC 204708</strain>
    </source>
</reference>
<comment type="caution">
    <text evidence="2">The sequence shown here is derived from an EMBL/GenBank/DDBJ whole genome shotgun (WGS) entry which is preliminary data.</text>
</comment>
<evidence type="ECO:0000313" key="2">
    <source>
        <dbReference type="EMBL" id="MDA0138880.1"/>
    </source>
</evidence>
<dbReference type="Gene3D" id="3.30.70.100">
    <property type="match status" value="1"/>
</dbReference>
<keyword evidence="2" id="KW-0560">Oxidoreductase</keyword>
<keyword evidence="3" id="KW-1185">Reference proteome</keyword>
<gene>
    <name evidence="2" type="ORF">OJ962_15360</name>
</gene>
<feature type="domain" description="ABM" evidence="1">
    <location>
        <begin position="2"/>
        <end position="91"/>
    </location>
</feature>
<dbReference type="Proteomes" id="UP001147700">
    <property type="component" value="Unassembled WGS sequence"/>
</dbReference>
<dbReference type="SUPFAM" id="SSF54909">
    <property type="entry name" value="Dimeric alpha+beta barrel"/>
    <property type="match status" value="1"/>
</dbReference>
<sequence length="96" mass="10420">MTTFINVFDVDPDRQQELVDLLIDGVQQVIRHRPGFIGSTILAGLDGARVINLTEWERAEDARATQGDPAAAAYAQRAVSLAAADPALYRVAADIR</sequence>
<organism evidence="2 3">
    <name type="scientific">Solirubrobacter deserti</name>
    <dbReference type="NCBI Taxonomy" id="2282478"/>
    <lineage>
        <taxon>Bacteria</taxon>
        <taxon>Bacillati</taxon>
        <taxon>Actinomycetota</taxon>
        <taxon>Thermoleophilia</taxon>
        <taxon>Solirubrobacterales</taxon>
        <taxon>Solirubrobacteraceae</taxon>
        <taxon>Solirubrobacter</taxon>
    </lineage>
</organism>
<dbReference type="EMBL" id="JAPCID010000019">
    <property type="protein sequence ID" value="MDA0138880.1"/>
    <property type="molecule type" value="Genomic_DNA"/>
</dbReference>
<accession>A0ABT4RKS1</accession>
<evidence type="ECO:0000259" key="1">
    <source>
        <dbReference type="PROSITE" id="PS51725"/>
    </source>
</evidence>
<dbReference type="GO" id="GO:0004497">
    <property type="term" value="F:monooxygenase activity"/>
    <property type="evidence" value="ECO:0007669"/>
    <property type="project" value="UniProtKB-KW"/>
</dbReference>
<dbReference type="InterPro" id="IPR011008">
    <property type="entry name" value="Dimeric_a/b-barrel"/>
</dbReference>
<evidence type="ECO:0000313" key="3">
    <source>
        <dbReference type="Proteomes" id="UP001147700"/>
    </source>
</evidence>